<dbReference type="STRING" id="1380566.A0A179EXB2"/>
<gene>
    <name evidence="3" type="ORF">VFPPC_12148</name>
</gene>
<dbReference type="InterPro" id="IPR012338">
    <property type="entry name" value="Beta-lactam/transpept-like"/>
</dbReference>
<comment type="caution">
    <text evidence="3">The sequence shown here is derived from an EMBL/GenBank/DDBJ whole genome shotgun (WGS) entry which is preliminary data.</text>
</comment>
<dbReference type="InterPro" id="IPR050491">
    <property type="entry name" value="AmpC-like"/>
</dbReference>
<evidence type="ECO:0000259" key="2">
    <source>
        <dbReference type="Pfam" id="PF00144"/>
    </source>
</evidence>
<dbReference type="KEGG" id="pchm:VFPPC_12148"/>
<evidence type="ECO:0000313" key="3">
    <source>
        <dbReference type="EMBL" id="OAQ57808.1"/>
    </source>
</evidence>
<sequence length="175" mass="19006">MDLFHSPKFVSHVESLLDKFHCPGASIAIVQNHTIASAGYGLVHLHPPELMTPDTLFDVASASKSLTAASVALLVGDDQKYLNVTYETTMSSLLPDDFVMSEASYTEQVTIEDVLSHRTGVAPSDGGGLQAGCCVGINWDVKEMEANKEEIVEKKLLKMQWVTAKLGEEGHPFQT</sequence>
<keyword evidence="4" id="KW-1185">Reference proteome</keyword>
<dbReference type="PANTHER" id="PTHR46825:SF9">
    <property type="entry name" value="BETA-LACTAMASE-RELATED DOMAIN-CONTAINING PROTEIN"/>
    <property type="match status" value="1"/>
</dbReference>
<feature type="domain" description="Beta-lactamase-related" evidence="2">
    <location>
        <begin position="11"/>
        <end position="125"/>
    </location>
</feature>
<dbReference type="GeneID" id="28854119"/>
<dbReference type="OrthoDB" id="5946976at2759"/>
<dbReference type="PANTHER" id="PTHR46825">
    <property type="entry name" value="D-ALANYL-D-ALANINE-CARBOXYPEPTIDASE/ENDOPEPTIDASE AMPH"/>
    <property type="match status" value="1"/>
</dbReference>
<protein>
    <submittedName>
        <fullName evidence="3">Beta-lactamase domain-containing protein</fullName>
    </submittedName>
</protein>
<evidence type="ECO:0000256" key="1">
    <source>
        <dbReference type="ARBA" id="ARBA00038215"/>
    </source>
</evidence>
<dbReference type="AlphaFoldDB" id="A0A179EXB2"/>
<dbReference type="InterPro" id="IPR001466">
    <property type="entry name" value="Beta-lactam-related"/>
</dbReference>
<organism evidence="3 4">
    <name type="scientific">Pochonia chlamydosporia 170</name>
    <dbReference type="NCBI Taxonomy" id="1380566"/>
    <lineage>
        <taxon>Eukaryota</taxon>
        <taxon>Fungi</taxon>
        <taxon>Dikarya</taxon>
        <taxon>Ascomycota</taxon>
        <taxon>Pezizomycotina</taxon>
        <taxon>Sordariomycetes</taxon>
        <taxon>Hypocreomycetidae</taxon>
        <taxon>Hypocreales</taxon>
        <taxon>Clavicipitaceae</taxon>
        <taxon>Pochonia</taxon>
    </lineage>
</organism>
<evidence type="ECO:0000313" key="4">
    <source>
        <dbReference type="Proteomes" id="UP000078397"/>
    </source>
</evidence>
<accession>A0A179EXB2</accession>
<dbReference type="Gene3D" id="3.40.710.10">
    <property type="entry name" value="DD-peptidase/beta-lactamase superfamily"/>
    <property type="match status" value="1"/>
</dbReference>
<dbReference type="SUPFAM" id="SSF56601">
    <property type="entry name" value="beta-lactamase/transpeptidase-like"/>
    <property type="match status" value="1"/>
</dbReference>
<reference evidence="3 4" key="1">
    <citation type="journal article" date="2016" name="PLoS Pathog.">
        <title>Biosynthesis of antibiotic leucinostatins in bio-control fungus Purpureocillium lilacinum and their inhibition on phytophthora revealed by genome mining.</title>
        <authorList>
            <person name="Wang G."/>
            <person name="Liu Z."/>
            <person name="Lin R."/>
            <person name="Li E."/>
            <person name="Mao Z."/>
            <person name="Ling J."/>
            <person name="Yang Y."/>
            <person name="Yin W.B."/>
            <person name="Xie B."/>
        </authorList>
    </citation>
    <scope>NUCLEOTIDE SEQUENCE [LARGE SCALE GENOMIC DNA]</scope>
    <source>
        <strain evidence="3">170</strain>
    </source>
</reference>
<name>A0A179EXB2_METCM</name>
<dbReference type="RefSeq" id="XP_018136082.1">
    <property type="nucleotide sequence ID" value="XM_018290125.1"/>
</dbReference>
<dbReference type="Proteomes" id="UP000078397">
    <property type="component" value="Unassembled WGS sequence"/>
</dbReference>
<proteinExistence type="inferred from homology"/>
<dbReference type="Pfam" id="PF00144">
    <property type="entry name" value="Beta-lactamase"/>
    <property type="match status" value="1"/>
</dbReference>
<dbReference type="EMBL" id="LSBJ02000001">
    <property type="protein sequence ID" value="OAQ57808.1"/>
    <property type="molecule type" value="Genomic_DNA"/>
</dbReference>
<comment type="similarity">
    <text evidence="1">Belongs to the peptidase S12 family.</text>
</comment>